<reference evidence="2" key="1">
    <citation type="submission" date="2019-01" db="EMBL/GenBank/DDBJ databases">
        <title>Colletotrichum abscissum LGMF1257.</title>
        <authorList>
            <person name="Baroncelli R."/>
        </authorList>
    </citation>
    <scope>NUCLEOTIDE SEQUENCE</scope>
    <source>
        <strain evidence="2">Ca142</strain>
    </source>
</reference>
<evidence type="ECO:0000256" key="1">
    <source>
        <dbReference type="SAM" id="MobiDB-lite"/>
    </source>
</evidence>
<name>A0A9Q0B2M6_9PEZI</name>
<proteinExistence type="predicted"/>
<gene>
    <name evidence="2" type="ORF">CABS02_09956</name>
</gene>
<comment type="caution">
    <text evidence="2">The sequence shown here is derived from an EMBL/GenBank/DDBJ whole genome shotgun (WGS) entry which is preliminary data.</text>
</comment>
<sequence length="116" mass="12436">MSRYPSSVAVTYTEPSTTHAPLSPLPSPSSSPLRTICLRIVTFSGSAAALALANMIEMFNNMDYTLLEAYPSTAPQMEKSATGAYVPQGMSQSPSICKKRDVTSSRIVAVVSTQRM</sequence>
<dbReference type="Proteomes" id="UP001056436">
    <property type="component" value="Unassembled WGS sequence"/>
</dbReference>
<feature type="region of interest" description="Disordered" evidence="1">
    <location>
        <begin position="1"/>
        <end position="31"/>
    </location>
</feature>
<keyword evidence="3" id="KW-1185">Reference proteome</keyword>
<evidence type="ECO:0000313" key="2">
    <source>
        <dbReference type="EMBL" id="KAI3543633.1"/>
    </source>
</evidence>
<protein>
    <submittedName>
        <fullName evidence="2">FAD binding domain-containing protein</fullName>
    </submittedName>
</protein>
<organism evidence="2 3">
    <name type="scientific">Colletotrichum abscissum</name>
    <dbReference type="NCBI Taxonomy" id="1671311"/>
    <lineage>
        <taxon>Eukaryota</taxon>
        <taxon>Fungi</taxon>
        <taxon>Dikarya</taxon>
        <taxon>Ascomycota</taxon>
        <taxon>Pezizomycotina</taxon>
        <taxon>Sordariomycetes</taxon>
        <taxon>Hypocreomycetidae</taxon>
        <taxon>Glomerellales</taxon>
        <taxon>Glomerellaceae</taxon>
        <taxon>Colletotrichum</taxon>
        <taxon>Colletotrichum acutatum species complex</taxon>
    </lineage>
</organism>
<accession>A0A9Q0B2M6</accession>
<evidence type="ECO:0000313" key="3">
    <source>
        <dbReference type="Proteomes" id="UP001056436"/>
    </source>
</evidence>
<feature type="compositionally biased region" description="Polar residues" evidence="1">
    <location>
        <begin position="1"/>
        <end position="20"/>
    </location>
</feature>
<dbReference type="AlphaFoldDB" id="A0A9Q0B2M6"/>
<dbReference type="EMBL" id="SDAQ01000071">
    <property type="protein sequence ID" value="KAI3543633.1"/>
    <property type="molecule type" value="Genomic_DNA"/>
</dbReference>